<feature type="signal peptide" evidence="1">
    <location>
        <begin position="1"/>
        <end position="20"/>
    </location>
</feature>
<comment type="caution">
    <text evidence="3">The sequence shown here is derived from an EMBL/GenBank/DDBJ whole genome shotgun (WGS) entry which is preliminary data.</text>
</comment>
<dbReference type="InterPro" id="IPR013728">
    <property type="entry name" value="BT_3987-like_N"/>
</dbReference>
<organism evidence="3 4">
    <name type="scientific">Labilibaculum manganireducens</name>
    <dbReference type="NCBI Taxonomy" id="1940525"/>
    <lineage>
        <taxon>Bacteria</taxon>
        <taxon>Pseudomonadati</taxon>
        <taxon>Bacteroidota</taxon>
        <taxon>Bacteroidia</taxon>
        <taxon>Marinilabiliales</taxon>
        <taxon>Marinifilaceae</taxon>
        <taxon>Labilibaculum</taxon>
    </lineage>
</organism>
<keyword evidence="4" id="KW-1185">Reference proteome</keyword>
<name>A0A2N3IDP6_9BACT</name>
<dbReference type="AlphaFoldDB" id="A0A2N3IDP6"/>
<dbReference type="PROSITE" id="PS51257">
    <property type="entry name" value="PROKAR_LIPOPROTEIN"/>
    <property type="match status" value="1"/>
</dbReference>
<feature type="chain" id="PRO_5014982031" description="BT-3987-like N-terminal domain-containing protein" evidence="1">
    <location>
        <begin position="21"/>
        <end position="554"/>
    </location>
</feature>
<dbReference type="Gene3D" id="2.60.40.1740">
    <property type="entry name" value="hypothetical protein (bacova_03559)"/>
    <property type="match status" value="3"/>
</dbReference>
<evidence type="ECO:0000313" key="3">
    <source>
        <dbReference type="EMBL" id="PKQ68474.1"/>
    </source>
</evidence>
<feature type="domain" description="BT-3987-like N-terminal" evidence="2">
    <location>
        <begin position="50"/>
        <end position="143"/>
    </location>
</feature>
<evidence type="ECO:0000259" key="2">
    <source>
        <dbReference type="Pfam" id="PF08522"/>
    </source>
</evidence>
<feature type="domain" description="BT-3987-like N-terminal" evidence="2">
    <location>
        <begin position="317"/>
        <end position="403"/>
    </location>
</feature>
<evidence type="ECO:0000256" key="1">
    <source>
        <dbReference type="SAM" id="SignalP"/>
    </source>
</evidence>
<accession>A0A2N3IDP6</accession>
<sequence length="554" mass="61161">MKIRKLCYPILAIFLLSACGDDLMNPVPLIEIDPGFATSGFYNATSVSQNESEKYTIEYNRVHGISRELSMSFIIDEASLEKYNEDNGTSYQLLPSEYYSITEGVKFDIKSKKTSFEMTLYSKKLYLYAGSVEAASNYLLPINSVTTETKGVDISENKNTLLVHVNMKSSAITVSTSAPTNLYLSKDSEIKETISVTGALNFTGIDPNTVSMFVDTQAPLLSTGEYTLLPEENYSFSVDNVKGSGNITVKGEINATGLTEDKKYLLPCRLQSSNSDYLIVQEDPVYYIINISDLKVSITEASASETVETASCLNILNSSVNVTTNTIVSSDLSINFNYDPSLISAFNTNSGTNYQTLPEGTVTIENGKVAIGSKTANIPYSIDLSDIDLSNDVHYLVPFVLNEGNLETGTISGSNTIYLDIIKSLAGTYKLNITDNARSRNIGNVVWDASKCQRAGDTAWDAVIADAQYGFNGDGDWYVVLFSVTDEDMTGKENCKKIKIHTFLELLEENGGTNKVTENKSYFNTLTGEVYIDCYVYESWFEKSYKETYSFTLE</sequence>
<reference evidence="3 4" key="1">
    <citation type="journal article" date="2017" name="Front. Microbiol.">
        <title>Labilibaculum manganireducens gen. nov., sp. nov. and Labilibaculum filiforme sp. nov., Novel Bacteroidetes Isolated from Subsurface Sediments of the Baltic Sea.</title>
        <authorList>
            <person name="Vandieken V."/>
            <person name="Marshall I.P."/>
            <person name="Niemann H."/>
            <person name="Engelen B."/>
            <person name="Cypionka H."/>
        </authorList>
    </citation>
    <scope>NUCLEOTIDE SEQUENCE [LARGE SCALE GENOMIC DNA]</scope>
    <source>
        <strain evidence="3 4">59.10-2M</strain>
    </source>
</reference>
<gene>
    <name evidence="3" type="ORF">BZG01_04480</name>
</gene>
<dbReference type="RefSeq" id="WP_101308636.1">
    <property type="nucleotide sequence ID" value="NZ_MVDE01000004.1"/>
</dbReference>
<dbReference type="Pfam" id="PF08522">
    <property type="entry name" value="BT_3987-like_N"/>
    <property type="match status" value="2"/>
</dbReference>
<dbReference type="EMBL" id="MVDE01000004">
    <property type="protein sequence ID" value="PKQ68474.1"/>
    <property type="molecule type" value="Genomic_DNA"/>
</dbReference>
<evidence type="ECO:0000313" key="4">
    <source>
        <dbReference type="Proteomes" id="UP000233618"/>
    </source>
</evidence>
<proteinExistence type="predicted"/>
<dbReference type="Proteomes" id="UP000233618">
    <property type="component" value="Unassembled WGS sequence"/>
</dbReference>
<protein>
    <recommendedName>
        <fullName evidence="2">BT-3987-like N-terminal domain-containing protein</fullName>
    </recommendedName>
</protein>
<keyword evidence="1" id="KW-0732">Signal</keyword>